<gene>
    <name evidence="1" type="ORF">PLOB_00008284</name>
</gene>
<evidence type="ECO:0000313" key="1">
    <source>
        <dbReference type="EMBL" id="CAH3046744.1"/>
    </source>
</evidence>
<feature type="non-terminal residue" evidence="1">
    <location>
        <position position="1"/>
    </location>
</feature>
<comment type="caution">
    <text evidence="1">The sequence shown here is derived from an EMBL/GenBank/DDBJ whole genome shotgun (WGS) entry which is preliminary data.</text>
</comment>
<protein>
    <submittedName>
        <fullName evidence="1">Uncharacterized protein</fullName>
    </submittedName>
</protein>
<organism evidence="1 2">
    <name type="scientific">Porites lobata</name>
    <dbReference type="NCBI Taxonomy" id="104759"/>
    <lineage>
        <taxon>Eukaryota</taxon>
        <taxon>Metazoa</taxon>
        <taxon>Cnidaria</taxon>
        <taxon>Anthozoa</taxon>
        <taxon>Hexacorallia</taxon>
        <taxon>Scleractinia</taxon>
        <taxon>Fungiina</taxon>
        <taxon>Poritidae</taxon>
        <taxon>Porites</taxon>
    </lineage>
</organism>
<name>A0ABN8NCG2_9CNID</name>
<keyword evidence="2" id="KW-1185">Reference proteome</keyword>
<reference evidence="1 2" key="1">
    <citation type="submission" date="2022-05" db="EMBL/GenBank/DDBJ databases">
        <authorList>
            <consortium name="Genoscope - CEA"/>
            <person name="William W."/>
        </authorList>
    </citation>
    <scope>NUCLEOTIDE SEQUENCE [LARGE SCALE GENOMIC DNA]</scope>
</reference>
<accession>A0ABN8NCG2</accession>
<evidence type="ECO:0000313" key="2">
    <source>
        <dbReference type="Proteomes" id="UP001159405"/>
    </source>
</evidence>
<proteinExistence type="predicted"/>
<sequence>LLDSESSRGLLNITPEVLEGLKEKHPEAADIAHESLFYGPIDYIPPGFFDLFDEKTIFDATTKTKGSAGPSGIDAELYQRILCSKNFKAEGKVLREEIAVFTRDLLKIVYHPSFLEGYTSCRLIPLDKNPGILLTGVGEVLR</sequence>
<dbReference type="EMBL" id="CALNXK010000014">
    <property type="protein sequence ID" value="CAH3046744.1"/>
    <property type="molecule type" value="Genomic_DNA"/>
</dbReference>
<dbReference type="Proteomes" id="UP001159405">
    <property type="component" value="Unassembled WGS sequence"/>
</dbReference>